<reference evidence="2" key="1">
    <citation type="submission" date="2022-11" db="UniProtKB">
        <authorList>
            <consortium name="WormBaseParasite"/>
        </authorList>
    </citation>
    <scope>IDENTIFICATION</scope>
</reference>
<evidence type="ECO:0000313" key="1">
    <source>
        <dbReference type="Proteomes" id="UP000887579"/>
    </source>
</evidence>
<evidence type="ECO:0000313" key="2">
    <source>
        <dbReference type="WBParaSite" id="ES5_v2.g21202.t1"/>
    </source>
</evidence>
<proteinExistence type="predicted"/>
<dbReference type="Proteomes" id="UP000887579">
    <property type="component" value="Unplaced"/>
</dbReference>
<organism evidence="1 2">
    <name type="scientific">Panagrolaimus sp. ES5</name>
    <dbReference type="NCBI Taxonomy" id="591445"/>
    <lineage>
        <taxon>Eukaryota</taxon>
        <taxon>Metazoa</taxon>
        <taxon>Ecdysozoa</taxon>
        <taxon>Nematoda</taxon>
        <taxon>Chromadorea</taxon>
        <taxon>Rhabditida</taxon>
        <taxon>Tylenchina</taxon>
        <taxon>Panagrolaimomorpha</taxon>
        <taxon>Panagrolaimoidea</taxon>
        <taxon>Panagrolaimidae</taxon>
        <taxon>Panagrolaimus</taxon>
    </lineage>
</organism>
<protein>
    <submittedName>
        <fullName evidence="2">Uncharacterized protein</fullName>
    </submittedName>
</protein>
<dbReference type="WBParaSite" id="ES5_v2.g21202.t1">
    <property type="protein sequence ID" value="ES5_v2.g21202.t1"/>
    <property type="gene ID" value="ES5_v2.g21202"/>
</dbReference>
<name>A0AC34FUP7_9BILA</name>
<accession>A0AC34FUP7</accession>
<sequence length="160" mass="18478">MLCEEHRCLNPNKIKCRKTTEYGACIGEKEWVAGFIERKNETKEWLEVECCNYTDNTEPAFVKHLIISSQYKHDIFLENGTMIASDYIKDIKKAVDIFEKTVYFASIYRMKCDINNVPEKVSSIFGTAESLKDRDGTGFFVNSTKTCEKDADFRTVILNN</sequence>